<keyword evidence="1" id="KW-0479">Metal-binding</keyword>
<dbReference type="Pfam" id="PF13639">
    <property type="entry name" value="zf-RING_2"/>
    <property type="match status" value="1"/>
</dbReference>
<dbReference type="GO" id="GO:0008270">
    <property type="term" value="F:zinc ion binding"/>
    <property type="evidence" value="ECO:0007669"/>
    <property type="project" value="UniProtKB-KW"/>
</dbReference>
<dbReference type="KEGG" id="ffu:CLAFUR5_04359"/>
<keyword evidence="3" id="KW-0812">Transmembrane</keyword>
<feature type="region of interest" description="Disordered" evidence="2">
    <location>
        <begin position="344"/>
        <end position="365"/>
    </location>
</feature>
<dbReference type="PANTHER" id="PTHR22765:SF416">
    <property type="entry name" value="E3 UBIQUITIN-PROTEIN LIGASE GODZILLA"/>
    <property type="match status" value="1"/>
</dbReference>
<keyword evidence="3" id="KW-0472">Membrane</keyword>
<feature type="compositionally biased region" description="Basic and acidic residues" evidence="2">
    <location>
        <begin position="541"/>
        <end position="551"/>
    </location>
</feature>
<dbReference type="Proteomes" id="UP000756132">
    <property type="component" value="Chromosome 4"/>
</dbReference>
<proteinExistence type="predicted"/>
<dbReference type="PANTHER" id="PTHR22765">
    <property type="entry name" value="RING FINGER AND PROTEASE ASSOCIATED DOMAIN-CONTAINING"/>
    <property type="match status" value="1"/>
</dbReference>
<sequence>MAPFTPPAGHHRQEPPLPVSISSVHRVDEHLTGAQSLQVITLVINNPEWHNNNSPSDPATQVNSTLSFNHVTSFVIRTLSSNAASSTNDVTGLLYVPDLEENDPCINATAPYVPQNVTRQANLPSTDYDLIAIAPWVTPACSMKYMEAARQDPARSFLFFIPGNTTQIPPDTNDPVWDLGDNGRWKSSNGFPVYAIPGQDGALFMDQSALYSGNMTDVPNGHELTEIYYNNDYVRLFTRINTGNGGGALPSLWVFLLVVLGILMAIIGLTSLSMHWLQRRRRQALRRRVASGEVDLEALGIKRLTVSQELLDEMPLYTYGTAAIISKSSQRASTIAEEKADALSQPASDTNLARPAPAVRSTSYRPTPLSQPTCAICLDDFVPLSSGTEGSTVRELPCHHIFHPECVDTFLRDSSSLCPMCKKTALPKGYCPKTITNAMVRRERIVRTIRERMPADADAAEIGHSDHRSSAPMTLGGRIRSSVGLPGRRMSSAPVNNSQQMRQMESTTAPSTTEMSSALQPSEPGVQPTASPPVQPPATPGRREWARRRAENMLGPRAPEDPDEVDNQRTPAWRKAVRGLFPGFRR</sequence>
<keyword evidence="1" id="KW-0863">Zinc-finger</keyword>
<dbReference type="AlphaFoldDB" id="A0A9Q8LDZ1"/>
<evidence type="ECO:0000313" key="6">
    <source>
        <dbReference type="Proteomes" id="UP000756132"/>
    </source>
</evidence>
<dbReference type="InterPro" id="IPR001841">
    <property type="entry name" value="Znf_RING"/>
</dbReference>
<feature type="compositionally biased region" description="Basic and acidic residues" evidence="2">
    <location>
        <begin position="455"/>
        <end position="469"/>
    </location>
</feature>
<feature type="transmembrane region" description="Helical" evidence="3">
    <location>
        <begin position="252"/>
        <end position="277"/>
    </location>
</feature>
<protein>
    <recommendedName>
        <fullName evidence="4">RING-type domain-containing protein</fullName>
    </recommendedName>
</protein>
<dbReference type="GO" id="GO:0061630">
    <property type="term" value="F:ubiquitin protein ligase activity"/>
    <property type="evidence" value="ECO:0007669"/>
    <property type="project" value="TreeGrafter"/>
</dbReference>
<dbReference type="PROSITE" id="PS50089">
    <property type="entry name" value="ZF_RING_2"/>
    <property type="match status" value="1"/>
</dbReference>
<dbReference type="InterPro" id="IPR051826">
    <property type="entry name" value="E3_ubiquitin-ligase_domain"/>
</dbReference>
<evidence type="ECO:0000256" key="2">
    <source>
        <dbReference type="SAM" id="MobiDB-lite"/>
    </source>
</evidence>
<dbReference type="GO" id="GO:0005737">
    <property type="term" value="C:cytoplasm"/>
    <property type="evidence" value="ECO:0007669"/>
    <property type="project" value="TreeGrafter"/>
</dbReference>
<gene>
    <name evidence="5" type="ORF">CLAFUR5_04359</name>
</gene>
<feature type="compositionally biased region" description="Polar residues" evidence="2">
    <location>
        <begin position="493"/>
        <end position="520"/>
    </location>
</feature>
<keyword evidence="6" id="KW-1185">Reference proteome</keyword>
<accession>A0A9Q8LDZ1</accession>
<dbReference type="Gene3D" id="3.30.40.10">
    <property type="entry name" value="Zinc/RING finger domain, C3HC4 (zinc finger)"/>
    <property type="match status" value="1"/>
</dbReference>
<dbReference type="GeneID" id="71984237"/>
<feature type="compositionally biased region" description="Pro residues" evidence="2">
    <location>
        <begin position="530"/>
        <end position="539"/>
    </location>
</feature>
<dbReference type="OrthoDB" id="21204at2759"/>
<evidence type="ECO:0000259" key="4">
    <source>
        <dbReference type="PROSITE" id="PS50089"/>
    </source>
</evidence>
<evidence type="ECO:0000313" key="5">
    <source>
        <dbReference type="EMBL" id="UJO15697.1"/>
    </source>
</evidence>
<dbReference type="EMBL" id="CP090166">
    <property type="protein sequence ID" value="UJO15697.1"/>
    <property type="molecule type" value="Genomic_DNA"/>
</dbReference>
<reference evidence="5" key="2">
    <citation type="journal article" date="2022" name="Microb. Genom.">
        <title>A chromosome-scale genome assembly of the tomato pathogen Cladosporium fulvum reveals a compartmentalized genome architecture and the presence of a dispensable chromosome.</title>
        <authorList>
            <person name="Zaccaron A.Z."/>
            <person name="Chen L.H."/>
            <person name="Samaras A."/>
            <person name="Stergiopoulos I."/>
        </authorList>
    </citation>
    <scope>NUCLEOTIDE SEQUENCE</scope>
    <source>
        <strain evidence="5">Race5_Kim</strain>
    </source>
</reference>
<dbReference type="GO" id="GO:0006511">
    <property type="term" value="P:ubiquitin-dependent protein catabolic process"/>
    <property type="evidence" value="ECO:0007669"/>
    <property type="project" value="TreeGrafter"/>
</dbReference>
<dbReference type="SMART" id="SM00184">
    <property type="entry name" value="RING"/>
    <property type="match status" value="1"/>
</dbReference>
<keyword evidence="1" id="KW-0862">Zinc</keyword>
<dbReference type="CDD" id="cd16454">
    <property type="entry name" value="RING-H2_PA-TM-RING"/>
    <property type="match status" value="1"/>
</dbReference>
<organism evidence="5 6">
    <name type="scientific">Passalora fulva</name>
    <name type="common">Tomato leaf mold</name>
    <name type="synonym">Cladosporium fulvum</name>
    <dbReference type="NCBI Taxonomy" id="5499"/>
    <lineage>
        <taxon>Eukaryota</taxon>
        <taxon>Fungi</taxon>
        <taxon>Dikarya</taxon>
        <taxon>Ascomycota</taxon>
        <taxon>Pezizomycotina</taxon>
        <taxon>Dothideomycetes</taxon>
        <taxon>Dothideomycetidae</taxon>
        <taxon>Mycosphaerellales</taxon>
        <taxon>Mycosphaerellaceae</taxon>
        <taxon>Fulvia</taxon>
    </lineage>
</organism>
<evidence type="ECO:0000256" key="3">
    <source>
        <dbReference type="SAM" id="Phobius"/>
    </source>
</evidence>
<reference evidence="5" key="1">
    <citation type="submission" date="2021-12" db="EMBL/GenBank/DDBJ databases">
        <authorList>
            <person name="Zaccaron A."/>
            <person name="Stergiopoulos I."/>
        </authorList>
    </citation>
    <scope>NUCLEOTIDE SEQUENCE</scope>
    <source>
        <strain evidence="5">Race5_Kim</strain>
    </source>
</reference>
<keyword evidence="3" id="KW-1133">Transmembrane helix</keyword>
<evidence type="ECO:0000256" key="1">
    <source>
        <dbReference type="PROSITE-ProRule" id="PRU00175"/>
    </source>
</evidence>
<feature type="region of interest" description="Disordered" evidence="2">
    <location>
        <begin position="455"/>
        <end position="586"/>
    </location>
</feature>
<dbReference type="OMA" id="PTCPICM"/>
<feature type="domain" description="RING-type" evidence="4">
    <location>
        <begin position="374"/>
        <end position="422"/>
    </location>
</feature>
<name>A0A9Q8LDZ1_PASFU</name>
<dbReference type="RefSeq" id="XP_047760063.1">
    <property type="nucleotide sequence ID" value="XM_047903507.1"/>
</dbReference>
<dbReference type="InterPro" id="IPR013083">
    <property type="entry name" value="Znf_RING/FYVE/PHD"/>
</dbReference>
<dbReference type="SUPFAM" id="SSF57850">
    <property type="entry name" value="RING/U-box"/>
    <property type="match status" value="1"/>
</dbReference>